<dbReference type="PROSITE" id="PS51257">
    <property type="entry name" value="PROKAR_LIPOPROTEIN"/>
    <property type="match status" value="1"/>
</dbReference>
<sequence length="58" mass="6291">MKHPIKALGLLFAASSLLASVGCDRKEKVLDVKTPGGGIEIERDKKTGDVDIKVEEKR</sequence>
<comment type="caution">
    <text evidence="2">The sequence shown here is derived from an EMBL/GenBank/DDBJ whole genome shotgun (WGS) entry which is preliminary data.</text>
</comment>
<evidence type="ECO:0000313" key="3">
    <source>
        <dbReference type="Proteomes" id="UP001320876"/>
    </source>
</evidence>
<evidence type="ECO:0000256" key="1">
    <source>
        <dbReference type="SAM" id="SignalP"/>
    </source>
</evidence>
<dbReference type="Proteomes" id="UP001320876">
    <property type="component" value="Unassembled WGS sequence"/>
</dbReference>
<feature type="chain" id="PRO_5045799725" description="Lipoprotein" evidence="1">
    <location>
        <begin position="20"/>
        <end position="58"/>
    </location>
</feature>
<protein>
    <recommendedName>
        <fullName evidence="4">Lipoprotein</fullName>
    </recommendedName>
</protein>
<dbReference type="RefSeq" id="WP_264485272.1">
    <property type="nucleotide sequence ID" value="NZ_JAPDDT010000001.1"/>
</dbReference>
<keyword evidence="1" id="KW-0732">Signal</keyword>
<reference evidence="2 3" key="1">
    <citation type="submission" date="2022-10" db="EMBL/GenBank/DDBJ databases">
        <title>Luteolibacter arcticus strain CCTCC AB 2014275, whole genome shotgun sequencing project.</title>
        <authorList>
            <person name="Zhao G."/>
            <person name="Shen L."/>
        </authorList>
    </citation>
    <scope>NUCLEOTIDE SEQUENCE [LARGE SCALE GENOMIC DNA]</scope>
    <source>
        <strain evidence="2 3">CCTCC AB 2014275</strain>
    </source>
</reference>
<organism evidence="2 3">
    <name type="scientific">Luteolibacter arcticus</name>
    <dbReference type="NCBI Taxonomy" id="1581411"/>
    <lineage>
        <taxon>Bacteria</taxon>
        <taxon>Pseudomonadati</taxon>
        <taxon>Verrucomicrobiota</taxon>
        <taxon>Verrucomicrobiia</taxon>
        <taxon>Verrucomicrobiales</taxon>
        <taxon>Verrucomicrobiaceae</taxon>
        <taxon>Luteolibacter</taxon>
    </lineage>
</organism>
<dbReference type="EMBL" id="JAPDDT010000001">
    <property type="protein sequence ID" value="MCW1921163.1"/>
    <property type="molecule type" value="Genomic_DNA"/>
</dbReference>
<name>A0ABT3GCM4_9BACT</name>
<accession>A0ABT3GCM4</accession>
<keyword evidence="3" id="KW-1185">Reference proteome</keyword>
<gene>
    <name evidence="2" type="ORF">OKA05_01270</name>
</gene>
<evidence type="ECO:0008006" key="4">
    <source>
        <dbReference type="Google" id="ProtNLM"/>
    </source>
</evidence>
<proteinExistence type="predicted"/>
<feature type="signal peptide" evidence="1">
    <location>
        <begin position="1"/>
        <end position="19"/>
    </location>
</feature>
<evidence type="ECO:0000313" key="2">
    <source>
        <dbReference type="EMBL" id="MCW1921163.1"/>
    </source>
</evidence>